<keyword evidence="1" id="KW-0732">Signal</keyword>
<dbReference type="EMBL" id="JAQQFN010000011">
    <property type="protein sequence ID" value="MFL9884622.1"/>
    <property type="molecule type" value="Genomic_DNA"/>
</dbReference>
<evidence type="ECO:0000256" key="1">
    <source>
        <dbReference type="SAM" id="SignalP"/>
    </source>
</evidence>
<proteinExistence type="predicted"/>
<feature type="chain" id="PRO_5047110619" evidence="1">
    <location>
        <begin position="20"/>
        <end position="337"/>
    </location>
</feature>
<keyword evidence="3" id="KW-1185">Reference proteome</keyword>
<evidence type="ECO:0000313" key="3">
    <source>
        <dbReference type="Proteomes" id="UP001629249"/>
    </source>
</evidence>
<accession>A0ABW8ZNM6</accession>
<protein>
    <submittedName>
        <fullName evidence="2">DUF4855 domain-containing protein</fullName>
    </submittedName>
</protein>
<gene>
    <name evidence="2" type="ORF">PQR66_16385</name>
</gene>
<dbReference type="InterPro" id="IPR032329">
    <property type="entry name" value="DUF4855"/>
</dbReference>
<feature type="signal peptide" evidence="1">
    <location>
        <begin position="1"/>
        <end position="19"/>
    </location>
</feature>
<dbReference type="Pfam" id="PF16147">
    <property type="entry name" value="DUF4855"/>
    <property type="match status" value="1"/>
</dbReference>
<comment type="caution">
    <text evidence="2">The sequence shown here is derived from an EMBL/GenBank/DDBJ whole genome shotgun (WGS) entry which is preliminary data.</text>
</comment>
<evidence type="ECO:0000313" key="2">
    <source>
        <dbReference type="EMBL" id="MFL9884622.1"/>
    </source>
</evidence>
<organism evidence="2 3">
    <name type="scientific">Paraburkholderia agricolaris</name>
    <dbReference type="NCBI Taxonomy" id="2152888"/>
    <lineage>
        <taxon>Bacteria</taxon>
        <taxon>Pseudomonadati</taxon>
        <taxon>Pseudomonadota</taxon>
        <taxon>Betaproteobacteria</taxon>
        <taxon>Burkholderiales</taxon>
        <taxon>Burkholderiaceae</taxon>
        <taxon>Paraburkholderia</taxon>
    </lineage>
</organism>
<dbReference type="Proteomes" id="UP001629249">
    <property type="component" value="Unassembled WGS sequence"/>
</dbReference>
<sequence>MIRLVALAICLGCLTSAAASSLVGENAHNLILFYSGKSRPMRITPAVAAAYLTNPTCESETLFDAVLFTEIKSPSGAYYWPGPERRGTTQDEWRDFADSLFAPGFNIPALESAAGKKFEMPLNRSAKKISVYISIPVPDSRLRDWGSIDGKRLDLSSDKDRIAAVMWYVSEIDRRWKSLSPKAITLAGYYWNAESVDDAAKIMPIIGRTLAARKLSFVWIPFWQSHRIPINNLGFSEIYIQPNYYEYDVPVTRISDAVQMASRYDFGIELEFDDGVLKDPMKRKKLTDTLNELRQINKAPAIAVYDGAGAFVRLVGSKNPEVDEVKNKLINFLCRTR</sequence>
<name>A0ABW8ZNM6_9BURK</name>
<reference evidence="2 3" key="1">
    <citation type="journal article" date="2024" name="Chem. Sci.">
        <title>Discovery of megapolipeptins by genome mining of a Burkholderiales bacteria collection.</title>
        <authorList>
            <person name="Paulo B.S."/>
            <person name="Recchia M.J.J."/>
            <person name="Lee S."/>
            <person name="Fergusson C.H."/>
            <person name="Romanowski S.B."/>
            <person name="Hernandez A."/>
            <person name="Krull N."/>
            <person name="Liu D.Y."/>
            <person name="Cavanagh H."/>
            <person name="Bos A."/>
            <person name="Gray C.A."/>
            <person name="Murphy B.T."/>
            <person name="Linington R.G."/>
            <person name="Eustaquio A.S."/>
        </authorList>
    </citation>
    <scope>NUCLEOTIDE SEQUENCE [LARGE SCALE GENOMIC DNA]</scope>
    <source>
        <strain evidence="2 3">RL16-012-BIC-B</strain>
    </source>
</reference>